<evidence type="ECO:0000256" key="3">
    <source>
        <dbReference type="ARBA" id="ARBA00022989"/>
    </source>
</evidence>
<keyword evidence="8" id="KW-1185">Reference proteome</keyword>
<evidence type="ECO:0000256" key="1">
    <source>
        <dbReference type="ARBA" id="ARBA00004141"/>
    </source>
</evidence>
<feature type="transmembrane region" description="Helical" evidence="5">
    <location>
        <begin position="138"/>
        <end position="159"/>
    </location>
</feature>
<evidence type="ECO:0000256" key="4">
    <source>
        <dbReference type="ARBA" id="ARBA00023136"/>
    </source>
</evidence>
<feature type="transmembrane region" description="Helical" evidence="5">
    <location>
        <begin position="68"/>
        <end position="86"/>
    </location>
</feature>
<keyword evidence="2 5" id="KW-0812">Transmembrane</keyword>
<evidence type="ECO:0000256" key="2">
    <source>
        <dbReference type="ARBA" id="ARBA00022692"/>
    </source>
</evidence>
<feature type="transmembrane region" description="Helical" evidence="5">
    <location>
        <begin position="33"/>
        <end position="56"/>
    </location>
</feature>
<accession>A0ABW9HXT0</accession>
<dbReference type="InterPro" id="IPR049453">
    <property type="entry name" value="Memb_transporter_dom"/>
</dbReference>
<comment type="subcellular location">
    <subcellularLocation>
        <location evidence="1">Membrane</location>
        <topology evidence="1">Multi-pass membrane protein</topology>
    </subcellularLocation>
</comment>
<dbReference type="Pfam" id="PF13515">
    <property type="entry name" value="FUSC_2"/>
    <property type="match status" value="1"/>
</dbReference>
<reference evidence="7 8" key="1">
    <citation type="submission" date="2024-12" db="EMBL/GenBank/DDBJ databases">
        <title>Forecasting of Potato common scab and diversities of Pathogenic streptomyces spp. in china.</title>
        <authorList>
            <person name="Handique U."/>
            <person name="Wu J."/>
        </authorList>
    </citation>
    <scope>NUCLEOTIDE SEQUENCE [LARGE SCALE GENOMIC DNA]</scope>
    <source>
        <strain evidence="7 8">ZRIMU1530</strain>
    </source>
</reference>
<keyword evidence="4 5" id="KW-0472">Membrane</keyword>
<gene>
    <name evidence="7" type="ORF">ACKI18_30010</name>
</gene>
<feature type="domain" description="Integral membrane bound transporter" evidence="6">
    <location>
        <begin position="30"/>
        <end position="154"/>
    </location>
</feature>
<evidence type="ECO:0000259" key="6">
    <source>
        <dbReference type="Pfam" id="PF13515"/>
    </source>
</evidence>
<proteinExistence type="predicted"/>
<evidence type="ECO:0000256" key="5">
    <source>
        <dbReference type="SAM" id="Phobius"/>
    </source>
</evidence>
<protein>
    <submittedName>
        <fullName evidence="7">FUSC family protein</fullName>
    </submittedName>
</protein>
<evidence type="ECO:0000313" key="7">
    <source>
        <dbReference type="EMBL" id="MFM9612922.1"/>
    </source>
</evidence>
<name>A0ABW9HXT0_9ACTN</name>
<keyword evidence="3 5" id="KW-1133">Transmembrane helix</keyword>
<evidence type="ECO:0000313" key="8">
    <source>
        <dbReference type="Proteomes" id="UP001631957"/>
    </source>
</evidence>
<organism evidence="7 8">
    <name type="scientific">Streptomyces niveiscabiei</name>
    <dbReference type="NCBI Taxonomy" id="164115"/>
    <lineage>
        <taxon>Bacteria</taxon>
        <taxon>Bacillati</taxon>
        <taxon>Actinomycetota</taxon>
        <taxon>Actinomycetes</taxon>
        <taxon>Kitasatosporales</taxon>
        <taxon>Streptomycetaceae</taxon>
        <taxon>Streptomyces</taxon>
    </lineage>
</organism>
<feature type="transmembrane region" description="Helical" evidence="5">
    <location>
        <begin position="92"/>
        <end position="108"/>
    </location>
</feature>
<dbReference type="RefSeq" id="WP_319132286.1">
    <property type="nucleotide sequence ID" value="NZ_JBJVNI010000017.1"/>
</dbReference>
<dbReference type="Proteomes" id="UP001631957">
    <property type="component" value="Unassembled WGS sequence"/>
</dbReference>
<dbReference type="EMBL" id="JBJVNI010000017">
    <property type="protein sequence ID" value="MFM9612922.1"/>
    <property type="molecule type" value="Genomic_DNA"/>
</dbReference>
<comment type="caution">
    <text evidence="7">The sequence shown here is derived from an EMBL/GenBank/DDBJ whole genome shotgun (WGS) entry which is preliminary data.</text>
</comment>
<sequence>MARSRTAAALRTWLAETWPLVQATAAATVAWVIAVRIGGHDAPFFAPIAAVVALNFGRGERGRNAVRLLFGVCIGIVIGEVTVVVLGGGWDGLALATFVALIIAQALGANRLMRVQAAAGAALTIAAAGGSADGGAGVYRLVDALVGAGVALVFTQILFPPEPLALVRRAERAALTTMAEGLGLAAEAIERGTYDEDLHAGLIGCMSGVREHLAEVGRAGPAGARVAGHSLIWWYRRPAAAWTRQEAAQVQLLGASCLMLMRTAVSAGLPGQGRLAQAVRELAGAVTDLSTDLGSHRMRQRAVDRAFTVARRIGEAPAPRMEREAAAAGVRFLCLDIMVFAGAAPREASDVLQRGAGKPRVLAPPEDFHLPGLPRGALLRRLRRGLPGRRRR</sequence>